<keyword evidence="7 9" id="KW-1133">Transmembrane helix</keyword>
<evidence type="ECO:0000256" key="5">
    <source>
        <dbReference type="ARBA" id="ARBA00022692"/>
    </source>
</evidence>
<comment type="caution">
    <text evidence="11">The sequence shown here is derived from an EMBL/GenBank/DDBJ whole genome shotgun (WGS) entry which is preliminary data.</text>
</comment>
<evidence type="ECO:0000256" key="1">
    <source>
        <dbReference type="ARBA" id="ARBA00004128"/>
    </source>
</evidence>
<keyword evidence="6" id="KW-0029">Amino-acid transport</keyword>
<proteinExistence type="inferred from homology"/>
<feature type="transmembrane region" description="Helical" evidence="9">
    <location>
        <begin position="298"/>
        <end position="319"/>
    </location>
</feature>
<accession>A0AAW2H7H8</accession>
<comment type="similarity">
    <text evidence="2">Belongs to the amino acid/polyamine transporter 2 family.</text>
</comment>
<keyword evidence="8 9" id="KW-0472">Membrane</keyword>
<dbReference type="Pfam" id="PF01490">
    <property type="entry name" value="Aa_trans"/>
    <property type="match status" value="1"/>
</dbReference>
<dbReference type="GO" id="GO:0015194">
    <property type="term" value="F:L-serine transmembrane transporter activity"/>
    <property type="evidence" value="ECO:0007669"/>
    <property type="project" value="TreeGrafter"/>
</dbReference>
<reference evidence="11" key="1">
    <citation type="journal article" date="2024" name="Gigascience">
        <title>Chromosome-level genome of the poultry shaft louse Menopon gallinae provides insight into the host-switching and adaptive evolution of parasitic lice.</title>
        <authorList>
            <person name="Xu Y."/>
            <person name="Ma L."/>
            <person name="Liu S."/>
            <person name="Liang Y."/>
            <person name="Liu Q."/>
            <person name="He Z."/>
            <person name="Tian L."/>
            <person name="Duan Y."/>
            <person name="Cai W."/>
            <person name="Li H."/>
            <person name="Song F."/>
        </authorList>
    </citation>
    <scope>NUCLEOTIDE SEQUENCE</scope>
    <source>
        <strain evidence="11">Cailab_2023a</strain>
    </source>
</reference>
<feature type="domain" description="Amino acid transporter transmembrane" evidence="10">
    <location>
        <begin position="5"/>
        <end position="378"/>
    </location>
</feature>
<feature type="transmembrane region" description="Helical" evidence="9">
    <location>
        <begin position="218"/>
        <end position="239"/>
    </location>
</feature>
<comment type="subcellular location">
    <subcellularLocation>
        <location evidence="1">Vacuole membrane</location>
        <topology evidence="1">Multi-pass membrane protein</topology>
    </subcellularLocation>
</comment>
<evidence type="ECO:0000256" key="4">
    <source>
        <dbReference type="ARBA" id="ARBA00022554"/>
    </source>
</evidence>
<feature type="transmembrane region" description="Helical" evidence="9">
    <location>
        <begin position="32"/>
        <end position="55"/>
    </location>
</feature>
<dbReference type="PANTHER" id="PTHR22950:SF678">
    <property type="entry name" value="VACUOLAR AMINO ACID TRANSPORTER 5-RELATED"/>
    <property type="match status" value="1"/>
</dbReference>
<sequence>MKGAVAGHVNLLKTMLGSGILSFPYLFSTYGVLPSLCLSLVCAFFSTIGLYIFAVCSQKVGRSCNMSLLATECAPYMRIFIDIAVFIKCMGAATSYLIIVRQLLPQILLRITTGLYDSRILLLAFVLCFSPLSYLNKLSKLSYTSFCGLLGILLIILASVFRCKYMSPNAESRSSMLMPYSAGWQRGLGKFVFAFTCHMNFFTVYNEMEDNSVRTMRALVVRVVLIALVSYMVFGYFNSALYGTAVHDNVLENYPNDNLALFVRSVYVVVMAFSYPLQVNPCRLYLMSALYIAETKKGTQQACSVVMTTLIVAVTTYIACGNMNLGTVYTIVGSTSSTLMCLILPGIFYLNIDMEKSTLLMLFSYIAFLFGTLVFSVSMLESVATPTLTAPLAFVTSISKYSLPKETPCVDSAVRYPKHPVAARPSPNKTMSSDFLVLESLGFMAPRFVCGWANATRDVALLMG</sequence>
<gene>
    <name evidence="11" type="ORF">PYX00_011469</name>
</gene>
<keyword evidence="3" id="KW-0813">Transport</keyword>
<organism evidence="11">
    <name type="scientific">Menopon gallinae</name>
    <name type="common">poultry shaft louse</name>
    <dbReference type="NCBI Taxonomy" id="328185"/>
    <lineage>
        <taxon>Eukaryota</taxon>
        <taxon>Metazoa</taxon>
        <taxon>Ecdysozoa</taxon>
        <taxon>Arthropoda</taxon>
        <taxon>Hexapoda</taxon>
        <taxon>Insecta</taxon>
        <taxon>Pterygota</taxon>
        <taxon>Neoptera</taxon>
        <taxon>Paraneoptera</taxon>
        <taxon>Psocodea</taxon>
        <taxon>Troctomorpha</taxon>
        <taxon>Phthiraptera</taxon>
        <taxon>Amblycera</taxon>
        <taxon>Menoponidae</taxon>
        <taxon>Menopon</taxon>
    </lineage>
</organism>
<feature type="transmembrane region" description="Helical" evidence="9">
    <location>
        <begin position="187"/>
        <end position="206"/>
    </location>
</feature>
<name>A0AAW2H7H8_9NEOP</name>
<keyword evidence="5 9" id="KW-0812">Transmembrane</keyword>
<evidence type="ECO:0000313" key="11">
    <source>
        <dbReference type="EMBL" id="KAL0265754.1"/>
    </source>
</evidence>
<dbReference type="GO" id="GO:0005313">
    <property type="term" value="F:L-glutamate transmembrane transporter activity"/>
    <property type="evidence" value="ECO:0007669"/>
    <property type="project" value="TreeGrafter"/>
</dbReference>
<dbReference type="EMBL" id="JARGDH010000006">
    <property type="protein sequence ID" value="KAL0265754.1"/>
    <property type="molecule type" value="Genomic_DNA"/>
</dbReference>
<dbReference type="AlphaFoldDB" id="A0AAW2H7H8"/>
<feature type="transmembrane region" description="Helical" evidence="9">
    <location>
        <begin position="331"/>
        <end position="352"/>
    </location>
</feature>
<evidence type="ECO:0000256" key="8">
    <source>
        <dbReference type="ARBA" id="ARBA00023136"/>
    </source>
</evidence>
<feature type="transmembrane region" description="Helical" evidence="9">
    <location>
        <begin position="359"/>
        <end position="380"/>
    </location>
</feature>
<dbReference type="GO" id="GO:0015189">
    <property type="term" value="F:L-lysine transmembrane transporter activity"/>
    <property type="evidence" value="ECO:0007669"/>
    <property type="project" value="TreeGrafter"/>
</dbReference>
<evidence type="ECO:0000256" key="2">
    <source>
        <dbReference type="ARBA" id="ARBA00008066"/>
    </source>
</evidence>
<keyword evidence="4" id="KW-0926">Vacuole</keyword>
<evidence type="ECO:0000256" key="6">
    <source>
        <dbReference type="ARBA" id="ARBA00022970"/>
    </source>
</evidence>
<feature type="transmembrane region" description="Helical" evidence="9">
    <location>
        <begin position="119"/>
        <end position="135"/>
    </location>
</feature>
<feature type="transmembrane region" description="Helical" evidence="9">
    <location>
        <begin position="76"/>
        <end position="99"/>
    </location>
</feature>
<feature type="transmembrane region" description="Helical" evidence="9">
    <location>
        <begin position="259"/>
        <end position="277"/>
    </location>
</feature>
<evidence type="ECO:0000256" key="7">
    <source>
        <dbReference type="ARBA" id="ARBA00022989"/>
    </source>
</evidence>
<feature type="transmembrane region" description="Helical" evidence="9">
    <location>
        <begin position="147"/>
        <end position="167"/>
    </location>
</feature>
<dbReference type="GO" id="GO:0005290">
    <property type="term" value="F:L-histidine transmembrane transporter activity"/>
    <property type="evidence" value="ECO:0007669"/>
    <property type="project" value="TreeGrafter"/>
</dbReference>
<dbReference type="GO" id="GO:0005774">
    <property type="term" value="C:vacuolar membrane"/>
    <property type="evidence" value="ECO:0007669"/>
    <property type="project" value="UniProtKB-SubCell"/>
</dbReference>
<dbReference type="GO" id="GO:0061459">
    <property type="term" value="F:L-arginine transmembrane transporter activity"/>
    <property type="evidence" value="ECO:0007669"/>
    <property type="project" value="TreeGrafter"/>
</dbReference>
<dbReference type="GO" id="GO:0005302">
    <property type="term" value="F:L-tyrosine transmembrane transporter activity"/>
    <property type="evidence" value="ECO:0007669"/>
    <property type="project" value="TreeGrafter"/>
</dbReference>
<evidence type="ECO:0000259" key="10">
    <source>
        <dbReference type="Pfam" id="PF01490"/>
    </source>
</evidence>
<evidence type="ECO:0000256" key="9">
    <source>
        <dbReference type="SAM" id="Phobius"/>
    </source>
</evidence>
<evidence type="ECO:0000256" key="3">
    <source>
        <dbReference type="ARBA" id="ARBA00022448"/>
    </source>
</evidence>
<dbReference type="InterPro" id="IPR013057">
    <property type="entry name" value="AA_transpt_TM"/>
</dbReference>
<dbReference type="PANTHER" id="PTHR22950">
    <property type="entry name" value="AMINO ACID TRANSPORTER"/>
    <property type="match status" value="1"/>
</dbReference>
<protein>
    <recommendedName>
        <fullName evidence="10">Amino acid transporter transmembrane domain-containing protein</fullName>
    </recommendedName>
</protein>